<dbReference type="EMBL" id="GDQN01006060">
    <property type="protein sequence ID" value="JAT84994.1"/>
    <property type="molecule type" value="Transcribed_RNA"/>
</dbReference>
<keyword evidence="5" id="KW-0812">Transmembrane</keyword>
<dbReference type="Pfam" id="PF15786">
    <property type="entry name" value="PET117"/>
    <property type="match status" value="1"/>
</dbReference>
<evidence type="ECO:0000256" key="4">
    <source>
        <dbReference type="ARBA" id="ARBA00023128"/>
    </source>
</evidence>
<dbReference type="PANTHER" id="PTHR28163:SF1">
    <property type="entry name" value="PROTEIN PET117 HOMOLOG, MITOCHONDRIAL"/>
    <property type="match status" value="1"/>
</dbReference>
<evidence type="ECO:0000256" key="5">
    <source>
        <dbReference type="SAM" id="Phobius"/>
    </source>
</evidence>
<keyword evidence="3" id="KW-0809">Transit peptide</keyword>
<name>A0A1E1WDD3_PECGO</name>
<dbReference type="AlphaFoldDB" id="A0A1E1WDD3"/>
<gene>
    <name evidence="6" type="ORF">g.6929</name>
</gene>
<protein>
    <recommendedName>
        <fullName evidence="7">Protein PET117, mitochondrial</fullName>
    </recommendedName>
</protein>
<evidence type="ECO:0000256" key="1">
    <source>
        <dbReference type="ARBA" id="ARBA00004173"/>
    </source>
</evidence>
<keyword evidence="4" id="KW-0496">Mitochondrion</keyword>
<comment type="similarity">
    <text evidence="2">Belongs to the PET117 family.</text>
</comment>
<proteinExistence type="inferred from homology"/>
<sequence length="103" mass="12046">SVLYRYRHIFVNYSLKSTKLNFIIVITNLMSSPTSKLVLGLSCTMTIGIVSYVHVKQKSDRDKMHEGVIKDVERQQRRKIENLYMLEKQNELTKKLKKEIGNS</sequence>
<evidence type="ECO:0000313" key="6">
    <source>
        <dbReference type="EMBL" id="JAT84994.1"/>
    </source>
</evidence>
<evidence type="ECO:0008006" key="7">
    <source>
        <dbReference type="Google" id="ProtNLM"/>
    </source>
</evidence>
<accession>A0A1E1WDD3</accession>
<organism evidence="6">
    <name type="scientific">Pectinophora gossypiella</name>
    <name type="common">Cotton pink bollworm</name>
    <name type="synonym">Depressaria gossypiella</name>
    <dbReference type="NCBI Taxonomy" id="13191"/>
    <lineage>
        <taxon>Eukaryota</taxon>
        <taxon>Metazoa</taxon>
        <taxon>Ecdysozoa</taxon>
        <taxon>Arthropoda</taxon>
        <taxon>Hexapoda</taxon>
        <taxon>Insecta</taxon>
        <taxon>Pterygota</taxon>
        <taxon>Neoptera</taxon>
        <taxon>Endopterygota</taxon>
        <taxon>Lepidoptera</taxon>
        <taxon>Glossata</taxon>
        <taxon>Ditrysia</taxon>
        <taxon>Gelechioidea</taxon>
        <taxon>Gelechiidae</taxon>
        <taxon>Apatetrinae</taxon>
        <taxon>Pectinophora</taxon>
    </lineage>
</organism>
<comment type="subcellular location">
    <subcellularLocation>
        <location evidence="1">Mitochondrion</location>
    </subcellularLocation>
</comment>
<feature type="non-terminal residue" evidence="6">
    <location>
        <position position="1"/>
    </location>
</feature>
<dbReference type="GO" id="GO:0033617">
    <property type="term" value="P:mitochondrial respiratory chain complex IV assembly"/>
    <property type="evidence" value="ECO:0007669"/>
    <property type="project" value="TreeGrafter"/>
</dbReference>
<keyword evidence="5" id="KW-0472">Membrane</keyword>
<evidence type="ECO:0000256" key="3">
    <source>
        <dbReference type="ARBA" id="ARBA00022946"/>
    </source>
</evidence>
<feature type="transmembrane region" description="Helical" evidence="5">
    <location>
        <begin position="37"/>
        <end position="55"/>
    </location>
</feature>
<dbReference type="InterPro" id="IPR031568">
    <property type="entry name" value="Pet117"/>
</dbReference>
<dbReference type="PANTHER" id="PTHR28163">
    <property type="entry name" value="PROTEIN PET117 HOMOLOG, MITOCHONDRIAL"/>
    <property type="match status" value="1"/>
</dbReference>
<reference evidence="6" key="1">
    <citation type="submission" date="2015-09" db="EMBL/GenBank/DDBJ databases">
        <title>De novo assembly of Pectinophora gossypiella (Pink Bollworm) gut transcriptome.</title>
        <authorList>
            <person name="Tassone E.E."/>
        </authorList>
    </citation>
    <scope>NUCLEOTIDE SEQUENCE</scope>
</reference>
<keyword evidence="5" id="KW-1133">Transmembrane helix</keyword>
<evidence type="ECO:0000256" key="2">
    <source>
        <dbReference type="ARBA" id="ARBA00008197"/>
    </source>
</evidence>
<dbReference type="GO" id="GO:0005739">
    <property type="term" value="C:mitochondrion"/>
    <property type="evidence" value="ECO:0007669"/>
    <property type="project" value="UniProtKB-SubCell"/>
</dbReference>